<dbReference type="InterPro" id="IPR000878">
    <property type="entry name" value="4pyrrol_Mease"/>
</dbReference>
<dbReference type="Gene3D" id="3.40.1010.10">
    <property type="entry name" value="Cobalt-precorrin-4 Transmethylase, Domain 1"/>
    <property type="match status" value="1"/>
</dbReference>
<dbReference type="InterPro" id="IPR014777">
    <property type="entry name" value="4pyrrole_Mease_sub1"/>
</dbReference>
<dbReference type="InterPro" id="IPR006363">
    <property type="entry name" value="Cbl_synth_CobJ/CibH_dom"/>
</dbReference>
<evidence type="ECO:0000313" key="9">
    <source>
        <dbReference type="Proteomes" id="UP000583127"/>
    </source>
</evidence>
<dbReference type="PANTHER" id="PTHR47036">
    <property type="entry name" value="COBALT-FACTOR III C(17)-METHYLTRANSFERASE-RELATED"/>
    <property type="match status" value="1"/>
</dbReference>
<dbReference type="GO" id="GO:0032259">
    <property type="term" value="P:methylation"/>
    <property type="evidence" value="ECO:0007669"/>
    <property type="project" value="UniProtKB-KW"/>
</dbReference>
<dbReference type="EMBL" id="JABBFZ010000029">
    <property type="protein sequence ID" value="NML35068.1"/>
    <property type="molecule type" value="Genomic_DNA"/>
</dbReference>
<reference evidence="8 9" key="1">
    <citation type="submission" date="2020-04" db="EMBL/GenBank/DDBJ databases">
        <title>Paraburkholderia sp. G-4-1-8 isolated from soil.</title>
        <authorList>
            <person name="Dahal R.H."/>
        </authorList>
    </citation>
    <scope>NUCLEOTIDE SEQUENCE [LARGE SCALE GENOMIC DNA]</scope>
    <source>
        <strain evidence="8 9">G-4-1-8</strain>
    </source>
</reference>
<dbReference type="Pfam" id="PF11760">
    <property type="entry name" value="CbiG_N"/>
    <property type="match status" value="1"/>
</dbReference>
<dbReference type="UniPathway" id="UPA00148"/>
<evidence type="ECO:0000256" key="1">
    <source>
        <dbReference type="ARBA" id="ARBA00004953"/>
    </source>
</evidence>
<dbReference type="GO" id="GO:0030789">
    <property type="term" value="F:precorrin-3B C17-methyltransferase activity"/>
    <property type="evidence" value="ECO:0007669"/>
    <property type="project" value="UniProtKB-EC"/>
</dbReference>
<gene>
    <name evidence="8" type="primary">cobJ</name>
    <name evidence="8" type="ORF">HHL14_30115</name>
</gene>
<dbReference type="SUPFAM" id="SSF53790">
    <property type="entry name" value="Tetrapyrrole methylase"/>
    <property type="match status" value="1"/>
</dbReference>
<keyword evidence="2" id="KW-0169">Cobalamin biosynthesis</keyword>
<dbReference type="RefSeq" id="WP_169501253.1">
    <property type="nucleotide sequence ID" value="NZ_JABBFZ010000029.1"/>
</dbReference>
<dbReference type="NCBIfam" id="TIGR01466">
    <property type="entry name" value="cobJ_cbiH"/>
    <property type="match status" value="1"/>
</dbReference>
<dbReference type="InterPro" id="IPR035996">
    <property type="entry name" value="4pyrrol_Methylase_sf"/>
</dbReference>
<keyword evidence="9" id="KW-1185">Reference proteome</keyword>
<dbReference type="PANTHER" id="PTHR47036:SF1">
    <property type="entry name" value="COBALT-FACTOR III C(17)-METHYLTRANSFERASE-RELATED"/>
    <property type="match status" value="1"/>
</dbReference>
<dbReference type="SUPFAM" id="SSF159672">
    <property type="entry name" value="CbiG N-terminal domain-like"/>
    <property type="match status" value="1"/>
</dbReference>
<comment type="pathway">
    <text evidence="1">Cofactor biosynthesis; adenosylcobalamin biosynthesis.</text>
</comment>
<dbReference type="InterPro" id="IPR014776">
    <property type="entry name" value="4pyrrole_Mease_sub2"/>
</dbReference>
<sequence>MARLSAPAIVILGAGALATARRIQALYAGGGASRAADAADAAAQGIHAAPRIATDCQVHALQGRVDADVSYVELGAHLRDLYARGTPIVALCAAGIVIRCLAPLLSNKGAEPPVLAVAEDGSAVVPLLGGLAGVNVMAREIAAAFAVQPAITTTGELRFGTCVLNPPDGYALADLGQGKRFVSDLLAGESTRIEGDAPWLDDAQLPRSASARLAIRVTPRAWDGRDDELVIHPRSVVAAVAPVGVTLGGDGWRERDASVSGGTTAEADARHLARAKTGTDADAAFGTGANAAFDANAEADTSASSSPAQAIATRVHAALSAHGLSPLSLAALLAPAADMADPALAEAAQLLNVPLRFASTSSEEAPPKATALLHAALRVPHDTLHDPAQPGVALAVSALAIDPATLGRPRGRLTVIGLGPGRADLMVPAARTALNEATDILGYDTYVKMAGPLRADQRVHGTDNREEMQRARHAFELASNGRSVVMVSSGDPGVFAMAAAVLEALEASRNDAWAAVELAIVPGVSAALATAAQAGAPLGHDFCMLSLSDNLKPWTIIEQRLRHAAQADLVMAFYNPISRARPWQLDKALDIVREYRAASTEVVLGRDIGRPGGTLRTLTLGELRSTDVDMRTMVIVGSSLTRRFTAGGEHGAEWVYTPRWYE</sequence>
<dbReference type="Gene3D" id="3.40.50.11220">
    <property type="match status" value="1"/>
</dbReference>
<dbReference type="InterPro" id="IPR051810">
    <property type="entry name" value="Precorrin_MeTrfase"/>
</dbReference>
<dbReference type="Proteomes" id="UP000583127">
    <property type="component" value="Unassembled WGS sequence"/>
</dbReference>
<comment type="caution">
    <text evidence="8">The sequence shown here is derived from an EMBL/GenBank/DDBJ whole genome shotgun (WGS) entry which is preliminary data.</text>
</comment>
<feature type="domain" description="Cobalamin synthesis G N-terminal" evidence="7">
    <location>
        <begin position="77"/>
        <end position="155"/>
    </location>
</feature>
<dbReference type="AlphaFoldDB" id="A0A7Y0A263"/>
<evidence type="ECO:0000256" key="2">
    <source>
        <dbReference type="ARBA" id="ARBA00022573"/>
    </source>
</evidence>
<evidence type="ECO:0000259" key="7">
    <source>
        <dbReference type="Pfam" id="PF11760"/>
    </source>
</evidence>
<keyword evidence="4 8" id="KW-0808">Transferase</keyword>
<keyword evidence="5" id="KW-0949">S-adenosyl-L-methionine</keyword>
<keyword evidence="3 8" id="KW-0489">Methyltransferase</keyword>
<evidence type="ECO:0000256" key="5">
    <source>
        <dbReference type="ARBA" id="ARBA00022691"/>
    </source>
</evidence>
<evidence type="ECO:0000259" key="6">
    <source>
        <dbReference type="Pfam" id="PF00590"/>
    </source>
</evidence>
<dbReference type="Pfam" id="PF00590">
    <property type="entry name" value="TP_methylase"/>
    <property type="match status" value="1"/>
</dbReference>
<organism evidence="8 9">
    <name type="scientific">Paraburkholderia antibiotica</name>
    <dbReference type="NCBI Taxonomy" id="2728839"/>
    <lineage>
        <taxon>Bacteria</taxon>
        <taxon>Pseudomonadati</taxon>
        <taxon>Pseudomonadota</taxon>
        <taxon>Betaproteobacteria</taxon>
        <taxon>Burkholderiales</taxon>
        <taxon>Burkholderiaceae</taxon>
        <taxon>Paraburkholderia</taxon>
    </lineage>
</organism>
<name>A0A7Y0A263_9BURK</name>
<dbReference type="EC" id="2.1.1.131" evidence="8"/>
<dbReference type="CDD" id="cd11646">
    <property type="entry name" value="Precorrin_3B_C17_MT"/>
    <property type="match status" value="1"/>
</dbReference>
<evidence type="ECO:0000313" key="8">
    <source>
        <dbReference type="EMBL" id="NML35068.1"/>
    </source>
</evidence>
<evidence type="ECO:0000256" key="3">
    <source>
        <dbReference type="ARBA" id="ARBA00022603"/>
    </source>
</evidence>
<protein>
    <submittedName>
        <fullName evidence="8">Precorrin-3B C(17)-methyltransferase</fullName>
        <ecNumber evidence="8">2.1.1.131</ecNumber>
    </submittedName>
</protein>
<dbReference type="InterPro" id="IPR021744">
    <property type="entry name" value="CbiG_N"/>
</dbReference>
<evidence type="ECO:0000256" key="4">
    <source>
        <dbReference type="ARBA" id="ARBA00022679"/>
    </source>
</evidence>
<dbReference type="InterPro" id="IPR038029">
    <property type="entry name" value="GbiG_N_sf"/>
</dbReference>
<accession>A0A7Y0A263</accession>
<dbReference type="GO" id="GO:0009236">
    <property type="term" value="P:cobalamin biosynthetic process"/>
    <property type="evidence" value="ECO:0007669"/>
    <property type="project" value="UniProtKB-UniPathway"/>
</dbReference>
<proteinExistence type="predicted"/>
<feature type="domain" description="Tetrapyrrole methylase" evidence="6">
    <location>
        <begin position="412"/>
        <end position="623"/>
    </location>
</feature>
<dbReference type="Gene3D" id="3.30.950.10">
    <property type="entry name" value="Methyltransferase, Cobalt-precorrin-4 Transmethylase, Domain 2"/>
    <property type="match status" value="1"/>
</dbReference>